<gene>
    <name evidence="1" type="ORF">N482_12445</name>
</gene>
<comment type="caution">
    <text evidence="1">The sequence shown here is derived from an EMBL/GenBank/DDBJ whole genome shotgun (WGS) entry which is preliminary data.</text>
</comment>
<evidence type="ECO:0000313" key="2">
    <source>
        <dbReference type="Proteomes" id="UP000076587"/>
    </source>
</evidence>
<proteinExistence type="predicted"/>
<dbReference type="AlphaFoldDB" id="A0A167BF33"/>
<dbReference type="RefSeq" id="WP_063377570.1">
    <property type="nucleotide sequence ID" value="NZ_AUXT01000170.1"/>
</dbReference>
<reference evidence="1 2" key="1">
    <citation type="submission" date="2013-07" db="EMBL/GenBank/DDBJ databases">
        <title>Comparative Genomic and Metabolomic Analysis of Twelve Strains of Pseudoalteromonas luteoviolacea.</title>
        <authorList>
            <person name="Vynne N.G."/>
            <person name="Mansson M."/>
            <person name="Gram L."/>
        </authorList>
    </citation>
    <scope>NUCLEOTIDE SEQUENCE [LARGE SCALE GENOMIC DNA]</scope>
    <source>
        <strain evidence="1 2">NCIMB 1942</strain>
    </source>
</reference>
<protein>
    <submittedName>
        <fullName evidence="1">Uncharacterized protein</fullName>
    </submittedName>
</protein>
<sequence>MENSLSLKIDGQFVQIQLQEVTVQNIKATYINDRSADWHAKLAMIKTNHSYSAKIYIGNTGYLLTPSENGFYKLSKFT</sequence>
<name>A0A167BF33_9GAMM</name>
<organism evidence="1 2">
    <name type="scientific">Pseudoalteromonas luteoviolacea NCIMB 1942</name>
    <dbReference type="NCBI Taxonomy" id="1365253"/>
    <lineage>
        <taxon>Bacteria</taxon>
        <taxon>Pseudomonadati</taxon>
        <taxon>Pseudomonadota</taxon>
        <taxon>Gammaproteobacteria</taxon>
        <taxon>Alteromonadales</taxon>
        <taxon>Pseudoalteromonadaceae</taxon>
        <taxon>Pseudoalteromonas</taxon>
    </lineage>
</organism>
<dbReference type="PATRIC" id="fig|1365253.3.peg.3011"/>
<accession>A0A167BF33</accession>
<dbReference type="Proteomes" id="UP000076587">
    <property type="component" value="Unassembled WGS sequence"/>
</dbReference>
<dbReference type="EMBL" id="AUXT01000170">
    <property type="protein sequence ID" value="KZN46464.1"/>
    <property type="molecule type" value="Genomic_DNA"/>
</dbReference>
<evidence type="ECO:0000313" key="1">
    <source>
        <dbReference type="EMBL" id="KZN46464.1"/>
    </source>
</evidence>